<reference evidence="5 6" key="1">
    <citation type="submission" date="2017-12" db="EMBL/GenBank/DDBJ databases">
        <title>Characterization of six clinical isolates of Enterochimera gen. nov., a novel genus of the Yersiniaciae family and the three species Enterochimera arupensis sp. nov., Enterochimera coloradensis sp. nov, and Enterochimera californica sp. nov.</title>
        <authorList>
            <person name="Rossi A."/>
            <person name="Fisher M."/>
        </authorList>
    </citation>
    <scope>NUCLEOTIDE SEQUENCE [LARGE SCALE GENOMIC DNA]</scope>
    <source>
        <strain evidence="6">2015-Iso6</strain>
    </source>
</reference>
<keyword evidence="3" id="KW-0804">Transcription</keyword>
<dbReference type="Pfam" id="PF13412">
    <property type="entry name" value="HTH_24"/>
    <property type="match status" value="1"/>
</dbReference>
<dbReference type="Gene3D" id="1.10.10.10">
    <property type="entry name" value="Winged helix-like DNA-binding domain superfamily/Winged helix DNA-binding domain"/>
    <property type="match status" value="1"/>
</dbReference>
<dbReference type="RefSeq" id="WP_101818159.1">
    <property type="nucleotide sequence ID" value="NZ_PJZF01000024.1"/>
</dbReference>
<dbReference type="Gene3D" id="3.30.70.920">
    <property type="match status" value="1"/>
</dbReference>
<dbReference type="InterPro" id="IPR011008">
    <property type="entry name" value="Dimeric_a/b-barrel"/>
</dbReference>
<gene>
    <name evidence="5" type="ORF">CYR55_20290</name>
</gene>
<dbReference type="InterPro" id="IPR036390">
    <property type="entry name" value="WH_DNA-bd_sf"/>
</dbReference>
<dbReference type="SUPFAM" id="SSF54909">
    <property type="entry name" value="Dimeric alpha+beta barrel"/>
    <property type="match status" value="1"/>
</dbReference>
<accession>A0A2N5DWP4</accession>
<dbReference type="CDD" id="cd00090">
    <property type="entry name" value="HTH_ARSR"/>
    <property type="match status" value="1"/>
</dbReference>
<protein>
    <submittedName>
        <fullName evidence="5">AsnC family transcriptional regulator</fullName>
    </submittedName>
</protein>
<dbReference type="SUPFAM" id="SSF46785">
    <property type="entry name" value="Winged helix' DNA-binding domain"/>
    <property type="match status" value="1"/>
</dbReference>
<dbReference type="PANTHER" id="PTHR30154:SF46">
    <property type="entry name" value="TRANSCRIPTIONAL REGULATORY PROTEIN"/>
    <property type="match status" value="1"/>
</dbReference>
<dbReference type="PROSITE" id="PS50956">
    <property type="entry name" value="HTH_ASNC_2"/>
    <property type="match status" value="1"/>
</dbReference>
<comment type="caution">
    <text evidence="5">The sequence shown here is derived from an EMBL/GenBank/DDBJ whole genome shotgun (WGS) entry which is preliminary data.</text>
</comment>
<dbReference type="InterPro" id="IPR011991">
    <property type="entry name" value="ArsR-like_HTH"/>
</dbReference>
<dbReference type="GO" id="GO:0043565">
    <property type="term" value="F:sequence-specific DNA binding"/>
    <property type="evidence" value="ECO:0007669"/>
    <property type="project" value="InterPro"/>
</dbReference>
<evidence type="ECO:0000313" key="6">
    <source>
        <dbReference type="Proteomes" id="UP000234240"/>
    </source>
</evidence>
<dbReference type="OrthoDB" id="166264at2"/>
<dbReference type="EMBL" id="PJZF01000024">
    <property type="protein sequence ID" value="PLR31669.1"/>
    <property type="molecule type" value="Genomic_DNA"/>
</dbReference>
<dbReference type="GO" id="GO:0005829">
    <property type="term" value="C:cytosol"/>
    <property type="evidence" value="ECO:0007669"/>
    <property type="project" value="TreeGrafter"/>
</dbReference>
<dbReference type="Pfam" id="PF01037">
    <property type="entry name" value="AsnC_trans_reg"/>
    <property type="match status" value="1"/>
</dbReference>
<feature type="domain" description="HTH asnC-type" evidence="4">
    <location>
        <begin position="3"/>
        <end position="64"/>
    </location>
</feature>
<evidence type="ECO:0000259" key="4">
    <source>
        <dbReference type="PROSITE" id="PS50956"/>
    </source>
</evidence>
<dbReference type="PANTHER" id="PTHR30154">
    <property type="entry name" value="LEUCINE-RESPONSIVE REGULATORY PROTEIN"/>
    <property type="match status" value="1"/>
</dbReference>
<dbReference type="InterPro" id="IPR019888">
    <property type="entry name" value="Tscrpt_reg_AsnC-like"/>
</dbReference>
<keyword evidence="1" id="KW-0805">Transcription regulation</keyword>
<dbReference type="Proteomes" id="UP000234240">
    <property type="component" value="Unassembled WGS sequence"/>
</dbReference>
<dbReference type="InterPro" id="IPR019887">
    <property type="entry name" value="Tscrpt_reg_AsnC/Lrp_C"/>
</dbReference>
<dbReference type="InterPro" id="IPR000485">
    <property type="entry name" value="AsnC-type_HTH_dom"/>
</dbReference>
<dbReference type="SMART" id="SM00344">
    <property type="entry name" value="HTH_ASNC"/>
    <property type="match status" value="1"/>
</dbReference>
<keyword evidence="2" id="KW-0238">DNA-binding</keyword>
<evidence type="ECO:0000256" key="3">
    <source>
        <dbReference type="ARBA" id="ARBA00023163"/>
    </source>
</evidence>
<proteinExistence type="predicted"/>
<dbReference type="GO" id="GO:0043200">
    <property type="term" value="P:response to amino acid"/>
    <property type="evidence" value="ECO:0007669"/>
    <property type="project" value="TreeGrafter"/>
</dbReference>
<name>A0A2N5DWP4_9GAMM</name>
<dbReference type="InterPro" id="IPR036388">
    <property type="entry name" value="WH-like_DNA-bd_sf"/>
</dbReference>
<dbReference type="PRINTS" id="PR00033">
    <property type="entry name" value="HTHASNC"/>
</dbReference>
<sequence length="170" mass="18915">MTLTRQDALLLKALQTDSRITNQALAEAAGMAPSPCWRRVRQLEEAGLITGYRAQLDRKKLGLGLLAFIRIKIDSHSEQEAMRFEAEVQELPQVIACYATAGSADFLLQVVAQDLEQYSEFAMAVIRRLPGIKEMETSFVLKEIKPYNALPLGLHTTPGLGKNRPGLDEF</sequence>
<dbReference type="AlphaFoldDB" id="A0A2N5DWP4"/>
<evidence type="ECO:0000256" key="2">
    <source>
        <dbReference type="ARBA" id="ARBA00023125"/>
    </source>
</evidence>
<evidence type="ECO:0000313" key="5">
    <source>
        <dbReference type="EMBL" id="PLR31669.1"/>
    </source>
</evidence>
<organism evidence="5 6">
    <name type="scientific">Chimaeribacter californicus</name>
    <dbReference type="NCBI Taxonomy" id="2060067"/>
    <lineage>
        <taxon>Bacteria</taxon>
        <taxon>Pseudomonadati</taxon>
        <taxon>Pseudomonadota</taxon>
        <taxon>Gammaproteobacteria</taxon>
        <taxon>Enterobacterales</taxon>
        <taxon>Yersiniaceae</taxon>
        <taxon>Chimaeribacter</taxon>
    </lineage>
</organism>
<dbReference type="GO" id="GO:0006355">
    <property type="term" value="P:regulation of DNA-templated transcription"/>
    <property type="evidence" value="ECO:0007669"/>
    <property type="project" value="UniProtKB-ARBA"/>
</dbReference>
<evidence type="ECO:0000256" key="1">
    <source>
        <dbReference type="ARBA" id="ARBA00023015"/>
    </source>
</evidence>
<keyword evidence="6" id="KW-1185">Reference proteome</keyword>